<accession>A0A318HGL2</accession>
<dbReference type="AlphaFoldDB" id="A0A318HGL2"/>
<dbReference type="InterPro" id="IPR037401">
    <property type="entry name" value="SnoaL-like"/>
</dbReference>
<dbReference type="SUPFAM" id="SSF54427">
    <property type="entry name" value="NTF2-like"/>
    <property type="match status" value="1"/>
</dbReference>
<reference evidence="2 3" key="2">
    <citation type="submission" date="2018-06" db="EMBL/GenBank/DDBJ databases">
        <title>Sequencing of bacterial isolates from soil warming experiment in Harvard Forest, Massachusetts, USA.</title>
        <authorList>
            <person name="Deangelis K.PhD."/>
        </authorList>
    </citation>
    <scope>NUCLEOTIDE SEQUENCE [LARGE SCALE GENOMIC DNA]</scope>
    <source>
        <strain evidence="2 3">GAS496</strain>
    </source>
</reference>
<dbReference type="Gene3D" id="3.10.450.50">
    <property type="match status" value="1"/>
</dbReference>
<organism evidence="2 3">
    <name type="scientific">Mycolicibacterium moriokaense</name>
    <dbReference type="NCBI Taxonomy" id="39691"/>
    <lineage>
        <taxon>Bacteria</taxon>
        <taxon>Bacillati</taxon>
        <taxon>Actinomycetota</taxon>
        <taxon>Actinomycetes</taxon>
        <taxon>Mycobacteriales</taxon>
        <taxon>Mycobacteriaceae</taxon>
        <taxon>Mycolicibacterium</taxon>
    </lineage>
</organism>
<reference evidence="3" key="1">
    <citation type="submission" date="2018-05" db="EMBL/GenBank/DDBJ databases">
        <authorList>
            <person name="Deangelis K."/>
            <person name="Huntemann M."/>
            <person name="Clum A."/>
            <person name="Pillay M."/>
            <person name="Palaniappan K."/>
            <person name="Varghese N."/>
            <person name="Mikhailova N."/>
            <person name="Stamatis D."/>
            <person name="Reddy T."/>
            <person name="Daum C."/>
            <person name="Shapiro N."/>
            <person name="Ivanova N."/>
            <person name="Kyrpides N."/>
            <person name="Woyke T."/>
        </authorList>
    </citation>
    <scope>NUCLEOTIDE SEQUENCE [LARGE SCALE GENOMIC DNA]</scope>
    <source>
        <strain evidence="3">GAS496</strain>
    </source>
</reference>
<dbReference type="InterPro" id="IPR032710">
    <property type="entry name" value="NTF2-like_dom_sf"/>
</dbReference>
<protein>
    <submittedName>
        <fullName evidence="2">SnoaL-like protein</fullName>
    </submittedName>
</protein>
<feature type="domain" description="SnoaL-like" evidence="1">
    <location>
        <begin position="65"/>
        <end position="182"/>
    </location>
</feature>
<dbReference type="PROSITE" id="PS51318">
    <property type="entry name" value="TAT"/>
    <property type="match status" value="1"/>
</dbReference>
<dbReference type="Proteomes" id="UP000247781">
    <property type="component" value="Unassembled WGS sequence"/>
</dbReference>
<evidence type="ECO:0000313" key="3">
    <source>
        <dbReference type="Proteomes" id="UP000247781"/>
    </source>
</evidence>
<keyword evidence="3" id="KW-1185">Reference proteome</keyword>
<dbReference type="InterPro" id="IPR006311">
    <property type="entry name" value="TAT_signal"/>
</dbReference>
<evidence type="ECO:0000259" key="1">
    <source>
        <dbReference type="Pfam" id="PF13577"/>
    </source>
</evidence>
<sequence>MPVENDRRFPARPGERRILRGAVAFGAAAILLGGVGVPTANADPLLPLPALCGFSSPGDDTGTEVDAIKSLKASYFSNIDAKNWDGLRDLLAPDVVEDTTCSAGPIFYGRDPFIAFLKLTLGAATTHHQGYDPHIKVTSATTAEGLWTLEDVLIFGGTLGVHGYGHYNDKYTKVDGKWIVKTSKLTRTRLDLINPDGTVIQADAPIALVVAKVKAITG</sequence>
<dbReference type="OrthoDB" id="3173051at2"/>
<dbReference type="EMBL" id="QJJU01000024">
    <property type="protein sequence ID" value="PXX02466.1"/>
    <property type="molecule type" value="Genomic_DNA"/>
</dbReference>
<proteinExistence type="predicted"/>
<evidence type="ECO:0000313" key="2">
    <source>
        <dbReference type="EMBL" id="PXX02466.1"/>
    </source>
</evidence>
<name>A0A318HGL2_9MYCO</name>
<comment type="caution">
    <text evidence="2">The sequence shown here is derived from an EMBL/GenBank/DDBJ whole genome shotgun (WGS) entry which is preliminary data.</text>
</comment>
<dbReference type="Pfam" id="PF13577">
    <property type="entry name" value="SnoaL_4"/>
    <property type="match status" value="1"/>
</dbReference>
<gene>
    <name evidence="2" type="ORF">C8E89_12412</name>
</gene>
<dbReference type="RefSeq" id="WP_110319075.1">
    <property type="nucleotide sequence ID" value="NZ_QJJU01000024.1"/>
</dbReference>